<keyword evidence="4" id="KW-1185">Reference proteome</keyword>
<dbReference type="AlphaFoldDB" id="A0A9Q0HCS7"/>
<dbReference type="Pfam" id="PF03107">
    <property type="entry name" value="C1_2"/>
    <property type="match status" value="4"/>
</dbReference>
<feature type="domain" description="DC1" evidence="2">
    <location>
        <begin position="89"/>
        <end position="135"/>
    </location>
</feature>
<dbReference type="EMBL" id="JAMYWD010000008">
    <property type="protein sequence ID" value="KAJ4963420.1"/>
    <property type="molecule type" value="Genomic_DNA"/>
</dbReference>
<evidence type="ECO:0000313" key="4">
    <source>
        <dbReference type="Proteomes" id="UP001141806"/>
    </source>
</evidence>
<sequence length="361" mass="39176">MSRTFLSITNKSPSLEIKTSSPPILGEEKEILHFSHPQHTLLLVNFPYIFTCMGCKEYGAGNRFKCLQCDFELHEFCALAPPSLKTHSLHGQHSLIFYTKPGGYLRSSCDVCNKAMKGYAFRCSSCNFGMHPCCAELSREMNFPVHGHTLKLLPTTMSTSGDSDFVCYECKSKRSGRVYGCGSCEYYLHAVCAKSMVNGLYANGIKPPDKPSKFGRTVGVAISHVIVGLIGGLLEGIGEGVGEALFETVAMKALPTAEVHGHTLKLLSSTMSTSGDSDFVCYECKRKRSGRVYGCGSSEYYLHAVCAKNMVNGLYANGIKAPERPSKFGRAVGVVSHVIIGFIGGLLEGIGEGGKLYLKLL</sequence>
<name>A0A9Q0HCS7_9MAGN</name>
<dbReference type="PANTHER" id="PTHR47841">
    <property type="entry name" value="DIACYLGLYCEROL KINASE THETA-LIKE-RELATED"/>
    <property type="match status" value="1"/>
</dbReference>
<dbReference type="Proteomes" id="UP001141806">
    <property type="component" value="Unassembled WGS sequence"/>
</dbReference>
<organism evidence="3 4">
    <name type="scientific">Protea cynaroides</name>
    <dbReference type="NCBI Taxonomy" id="273540"/>
    <lineage>
        <taxon>Eukaryota</taxon>
        <taxon>Viridiplantae</taxon>
        <taxon>Streptophyta</taxon>
        <taxon>Embryophyta</taxon>
        <taxon>Tracheophyta</taxon>
        <taxon>Spermatophyta</taxon>
        <taxon>Magnoliopsida</taxon>
        <taxon>Proteales</taxon>
        <taxon>Proteaceae</taxon>
        <taxon>Protea</taxon>
    </lineage>
</organism>
<feature type="domain" description="DC1" evidence="2">
    <location>
        <begin position="145"/>
        <end position="193"/>
    </location>
</feature>
<evidence type="ECO:0000256" key="1">
    <source>
        <dbReference type="ARBA" id="ARBA00022737"/>
    </source>
</evidence>
<accession>A0A9Q0HCS7</accession>
<dbReference type="InterPro" id="IPR046349">
    <property type="entry name" value="C1-like_sf"/>
</dbReference>
<dbReference type="InterPro" id="IPR004146">
    <property type="entry name" value="DC1"/>
</dbReference>
<dbReference type="OrthoDB" id="1909414at2759"/>
<feature type="domain" description="DC1" evidence="2">
    <location>
        <begin position="259"/>
        <end position="307"/>
    </location>
</feature>
<protein>
    <recommendedName>
        <fullName evidence="2">DC1 domain-containing protein</fullName>
    </recommendedName>
</protein>
<feature type="domain" description="DC1" evidence="2">
    <location>
        <begin position="34"/>
        <end position="78"/>
    </location>
</feature>
<proteinExistence type="predicted"/>
<comment type="caution">
    <text evidence="3">The sequence shown here is derived from an EMBL/GenBank/DDBJ whole genome shotgun (WGS) entry which is preliminary data.</text>
</comment>
<evidence type="ECO:0000259" key="2">
    <source>
        <dbReference type="Pfam" id="PF03107"/>
    </source>
</evidence>
<reference evidence="3" key="1">
    <citation type="journal article" date="2023" name="Plant J.">
        <title>The genome of the king protea, Protea cynaroides.</title>
        <authorList>
            <person name="Chang J."/>
            <person name="Duong T.A."/>
            <person name="Schoeman C."/>
            <person name="Ma X."/>
            <person name="Roodt D."/>
            <person name="Barker N."/>
            <person name="Li Z."/>
            <person name="Van de Peer Y."/>
            <person name="Mizrachi E."/>
        </authorList>
    </citation>
    <scope>NUCLEOTIDE SEQUENCE</scope>
    <source>
        <tissue evidence="3">Young leaves</tissue>
    </source>
</reference>
<dbReference type="PANTHER" id="PTHR47841:SF3">
    <property type="entry name" value="OS09G0492800 PROTEIN"/>
    <property type="match status" value="1"/>
</dbReference>
<keyword evidence="1" id="KW-0677">Repeat</keyword>
<evidence type="ECO:0000313" key="3">
    <source>
        <dbReference type="EMBL" id="KAJ4963420.1"/>
    </source>
</evidence>
<gene>
    <name evidence="3" type="ORF">NE237_023359</name>
</gene>
<dbReference type="SUPFAM" id="SSF57889">
    <property type="entry name" value="Cysteine-rich domain"/>
    <property type="match status" value="2"/>
</dbReference>